<reference evidence="2 3" key="1">
    <citation type="submission" date="2018-07" db="EMBL/GenBank/DDBJ databases">
        <title>Genome sequencing of Runella.</title>
        <authorList>
            <person name="Baek M.-G."/>
            <person name="Yi H."/>
        </authorList>
    </citation>
    <scope>NUCLEOTIDE SEQUENCE [LARGE SCALE GENOMIC DNA]</scope>
    <source>
        <strain evidence="2 3">HYN0085</strain>
    </source>
</reference>
<keyword evidence="1" id="KW-0812">Transmembrane</keyword>
<proteinExistence type="predicted"/>
<feature type="transmembrane region" description="Helical" evidence="1">
    <location>
        <begin position="78"/>
        <end position="101"/>
    </location>
</feature>
<dbReference type="RefSeq" id="WP_114070059.1">
    <property type="nucleotide sequence ID" value="NZ_CP030850.1"/>
</dbReference>
<dbReference type="EMBL" id="CP030850">
    <property type="protein sequence ID" value="AXE21298.1"/>
    <property type="molecule type" value="Genomic_DNA"/>
</dbReference>
<dbReference type="Proteomes" id="UP000251993">
    <property type="component" value="Chromosome"/>
</dbReference>
<organism evidence="2 3">
    <name type="scientific">Runella rosea</name>
    <dbReference type="NCBI Taxonomy" id="2259595"/>
    <lineage>
        <taxon>Bacteria</taxon>
        <taxon>Pseudomonadati</taxon>
        <taxon>Bacteroidota</taxon>
        <taxon>Cytophagia</taxon>
        <taxon>Cytophagales</taxon>
        <taxon>Spirosomataceae</taxon>
        <taxon>Runella</taxon>
    </lineage>
</organism>
<feature type="transmembrane region" description="Helical" evidence="1">
    <location>
        <begin position="12"/>
        <end position="29"/>
    </location>
</feature>
<protein>
    <submittedName>
        <fullName evidence="2">Uncharacterized protein</fullName>
    </submittedName>
</protein>
<evidence type="ECO:0000256" key="1">
    <source>
        <dbReference type="SAM" id="Phobius"/>
    </source>
</evidence>
<accession>A0A344TRM7</accession>
<dbReference type="OrthoDB" id="964471at2"/>
<keyword evidence="1" id="KW-1133">Transmembrane helix</keyword>
<name>A0A344TRM7_9BACT</name>
<feature type="transmembrane region" description="Helical" evidence="1">
    <location>
        <begin position="35"/>
        <end position="57"/>
    </location>
</feature>
<dbReference type="AlphaFoldDB" id="A0A344TRM7"/>
<dbReference type="KEGG" id="run:DR864_27940"/>
<evidence type="ECO:0000313" key="2">
    <source>
        <dbReference type="EMBL" id="AXE21298.1"/>
    </source>
</evidence>
<sequence>MLSAVWLFYRQFWFFTNAVSWGGWLMAQVPLGDDLWLLFGPLFWLKLVTFGVVWYFMYTFSRQKYLFYQNMGHSVLRLFVGAFCLDILLFFSMLAFINWLIHV</sequence>
<gene>
    <name evidence="2" type="ORF">DR864_27940</name>
</gene>
<keyword evidence="3" id="KW-1185">Reference proteome</keyword>
<evidence type="ECO:0000313" key="3">
    <source>
        <dbReference type="Proteomes" id="UP000251993"/>
    </source>
</evidence>
<keyword evidence="1" id="KW-0472">Membrane</keyword>